<dbReference type="GO" id="GO:0008195">
    <property type="term" value="F:phosphatidate phosphatase activity"/>
    <property type="evidence" value="ECO:0007669"/>
    <property type="project" value="InterPro"/>
</dbReference>
<accession>A0AAD5SZF4</accession>
<feature type="compositionally biased region" description="Acidic residues" evidence="1">
    <location>
        <begin position="42"/>
        <end position="53"/>
    </location>
</feature>
<protein>
    <recommendedName>
        <fullName evidence="2">Phosphatidate phosphatase APP1 catalytic domain-containing protein</fullName>
    </recommendedName>
</protein>
<dbReference type="InterPro" id="IPR019236">
    <property type="entry name" value="APP1_cat"/>
</dbReference>
<evidence type="ECO:0000313" key="3">
    <source>
        <dbReference type="EMBL" id="KAJ3119343.1"/>
    </source>
</evidence>
<keyword evidence="4" id="KW-1185">Reference proteome</keyword>
<feature type="domain" description="Phosphatidate phosphatase APP1 catalytic" evidence="2">
    <location>
        <begin position="250"/>
        <end position="395"/>
    </location>
</feature>
<organism evidence="3 4">
    <name type="scientific">Physocladia obscura</name>
    <dbReference type="NCBI Taxonomy" id="109957"/>
    <lineage>
        <taxon>Eukaryota</taxon>
        <taxon>Fungi</taxon>
        <taxon>Fungi incertae sedis</taxon>
        <taxon>Chytridiomycota</taxon>
        <taxon>Chytridiomycota incertae sedis</taxon>
        <taxon>Chytridiomycetes</taxon>
        <taxon>Chytridiales</taxon>
        <taxon>Chytriomycetaceae</taxon>
        <taxon>Physocladia</taxon>
    </lineage>
</organism>
<reference evidence="3" key="1">
    <citation type="submission" date="2020-05" db="EMBL/GenBank/DDBJ databases">
        <title>Phylogenomic resolution of chytrid fungi.</title>
        <authorList>
            <person name="Stajich J.E."/>
            <person name="Amses K."/>
            <person name="Simmons R."/>
            <person name="Seto K."/>
            <person name="Myers J."/>
            <person name="Bonds A."/>
            <person name="Quandt C.A."/>
            <person name="Barry K."/>
            <person name="Liu P."/>
            <person name="Grigoriev I."/>
            <person name="Longcore J.E."/>
            <person name="James T.Y."/>
        </authorList>
    </citation>
    <scope>NUCLEOTIDE SEQUENCE</scope>
    <source>
        <strain evidence="3">JEL0513</strain>
    </source>
</reference>
<evidence type="ECO:0000313" key="4">
    <source>
        <dbReference type="Proteomes" id="UP001211907"/>
    </source>
</evidence>
<evidence type="ECO:0000256" key="1">
    <source>
        <dbReference type="SAM" id="MobiDB-lite"/>
    </source>
</evidence>
<dbReference type="AlphaFoldDB" id="A0AAD5SZF4"/>
<gene>
    <name evidence="3" type="ORF">HK100_000364</name>
</gene>
<feature type="compositionally biased region" description="Basic and acidic residues" evidence="1">
    <location>
        <begin position="24"/>
        <end position="41"/>
    </location>
</feature>
<comment type="caution">
    <text evidence="3">The sequence shown here is derived from an EMBL/GenBank/DDBJ whole genome shotgun (WGS) entry which is preliminary data.</text>
</comment>
<dbReference type="InterPro" id="IPR052935">
    <property type="entry name" value="Mg2+_PAP"/>
</dbReference>
<feature type="region of interest" description="Disordered" evidence="1">
    <location>
        <begin position="1"/>
        <end position="53"/>
    </location>
</feature>
<proteinExistence type="predicted"/>
<name>A0AAD5SZF4_9FUNG</name>
<dbReference type="EMBL" id="JADGJH010001070">
    <property type="protein sequence ID" value="KAJ3119343.1"/>
    <property type="molecule type" value="Genomic_DNA"/>
</dbReference>
<sequence>MLGTLMQLGRTLSGRPIEGATPEPESKAPKEESVEVAKKDAADEEQREGEEGDDVVVRLTLFPTSSHWAPPPDADATATAAGSRVAERQLVVPARGWVRVTRRRSTRRRLVLGLGRRLLSPIRSDRSAESDKAFDDRFGAFLDAPLAEQAAVRLVITGLAPADKDRKPFTGDENAPPLQPALELFPKLDTNGLFSDVFKIPESLVKTWQSAASDAFLVDHLEIVAVKISGLQAGVVSQTTSSIIDPIPGISIITDLDDTIKDSDVHRGAMPALNNALFTPSATAIDGMPNLFRLFYLNNPTAAFHYVSASPFQLIDPILDFLSAQDFPPGSVTLRDVWSQTSRRAYKDAIVKDLFTKYPFRKFILIGDAGEKDAEIYARVMREYPGRVAMILIRDVSGGKDAEQIKVVQEALKEVEDAAKVIFTDPGHMEETIGGLEERND</sequence>
<dbReference type="Pfam" id="PF09949">
    <property type="entry name" value="APP1_cat"/>
    <property type="match status" value="1"/>
</dbReference>
<dbReference type="PANTHER" id="PTHR28208">
    <property type="entry name" value="PHOSPHATIDATE PHOSPHATASE APP1"/>
    <property type="match status" value="1"/>
</dbReference>
<evidence type="ECO:0000259" key="2">
    <source>
        <dbReference type="Pfam" id="PF09949"/>
    </source>
</evidence>
<dbReference type="PANTHER" id="PTHR28208:SF3">
    <property type="entry name" value="PHOSPHATIDATE PHOSPHATASE APP1"/>
    <property type="match status" value="1"/>
</dbReference>
<dbReference type="Proteomes" id="UP001211907">
    <property type="component" value="Unassembled WGS sequence"/>
</dbReference>